<accession>A0A147F071</accession>
<dbReference type="Proteomes" id="UP000075025">
    <property type="component" value="Unassembled WGS sequence"/>
</dbReference>
<dbReference type="AlphaFoldDB" id="A0A147F071"/>
<proteinExistence type="predicted"/>
<dbReference type="PATRIC" id="fig|2033.6.peg.1770"/>
<gene>
    <name evidence="1" type="ORF">NS220_04595</name>
</gene>
<reference evidence="1 2" key="1">
    <citation type="journal article" date="2016" name="Front. Microbiol.">
        <title>Genomic Resource of Rice Seed Associated Bacteria.</title>
        <authorList>
            <person name="Midha S."/>
            <person name="Bansal K."/>
            <person name="Sharma S."/>
            <person name="Kumar N."/>
            <person name="Patil P.P."/>
            <person name="Chaudhry V."/>
            <person name="Patil P.B."/>
        </authorList>
    </citation>
    <scope>NUCLEOTIDE SEQUENCE [LARGE SCALE GENOMIC DNA]</scope>
    <source>
        <strain evidence="1 2">NS220</strain>
    </source>
</reference>
<comment type="caution">
    <text evidence="1">The sequence shown here is derived from an EMBL/GenBank/DDBJ whole genome shotgun (WGS) entry which is preliminary data.</text>
</comment>
<sequence>MQQLFNLAFARLDRAKERHQEFGREWGSYIAEHPWDIDLAVLSDTQFEFFAVQQEPAPAVLSLVFSEWLASIRAALDNGFYAWVTSSTGQNPPPQAERLQYPICTTPADFKRQRSRLASVPQEIVDMVEKAQPYQAPLGPESNLFYWIHELARTDRHRTPHIGIGRIETHKVRIRVPTGVTAKFDTSIHPFQAMGLLHG</sequence>
<evidence type="ECO:0000313" key="1">
    <source>
        <dbReference type="EMBL" id="KTR95834.1"/>
    </source>
</evidence>
<dbReference type="RefSeq" id="WP_058622907.1">
    <property type="nucleotide sequence ID" value="NZ_LDRT01000023.1"/>
</dbReference>
<protein>
    <submittedName>
        <fullName evidence="1">Uncharacterized protein</fullName>
    </submittedName>
</protein>
<dbReference type="OrthoDB" id="4762310at2"/>
<organism evidence="1 2">
    <name type="scientific">Microbacterium testaceum</name>
    <name type="common">Aureobacterium testaceum</name>
    <name type="synonym">Brevibacterium testaceum</name>
    <dbReference type="NCBI Taxonomy" id="2033"/>
    <lineage>
        <taxon>Bacteria</taxon>
        <taxon>Bacillati</taxon>
        <taxon>Actinomycetota</taxon>
        <taxon>Actinomycetes</taxon>
        <taxon>Micrococcales</taxon>
        <taxon>Microbacteriaceae</taxon>
        <taxon>Microbacterium</taxon>
    </lineage>
</organism>
<dbReference type="EMBL" id="LDRT01000023">
    <property type="protein sequence ID" value="KTR95834.1"/>
    <property type="molecule type" value="Genomic_DNA"/>
</dbReference>
<name>A0A147F071_MICTE</name>
<evidence type="ECO:0000313" key="2">
    <source>
        <dbReference type="Proteomes" id="UP000075025"/>
    </source>
</evidence>